<accession>A0A7X1J134</accession>
<keyword evidence="2" id="KW-1185">Reference proteome</keyword>
<comment type="caution">
    <text evidence="1">The sequence shown here is derived from an EMBL/GenBank/DDBJ whole genome shotgun (WGS) entry which is preliminary data.</text>
</comment>
<name>A0A7X1J134_9ACTN</name>
<proteinExistence type="predicted"/>
<protein>
    <submittedName>
        <fullName evidence="1">Uncharacterized protein</fullName>
    </submittedName>
</protein>
<dbReference type="RefSeq" id="WP_186282207.1">
    <property type="nucleotide sequence ID" value="NZ_JACMSF010000010.1"/>
</dbReference>
<sequence length="138" mass="14743">MRTASAAQRFEAAESWAELAASLPGQETLAADGYAAAVDLLPLLAWHGLERGDRESLLTRSIGLAGAAAATALLAGRPNQSIDLLEHGRAVQWTQALQLRTDLAVLRTAAPELADRLDALRQEPDKPVVEIETPELAR</sequence>
<gene>
    <name evidence="1" type="ORF">H4N64_11860</name>
</gene>
<dbReference type="Proteomes" id="UP000584670">
    <property type="component" value="Unassembled WGS sequence"/>
</dbReference>
<evidence type="ECO:0000313" key="2">
    <source>
        <dbReference type="Proteomes" id="UP000584670"/>
    </source>
</evidence>
<dbReference type="AlphaFoldDB" id="A0A7X1J134"/>
<reference evidence="1 2" key="1">
    <citation type="submission" date="2020-08" db="EMBL/GenBank/DDBJ databases">
        <title>Streptomyces sp. PSKA01 genome sequencing and assembly.</title>
        <authorList>
            <person name="Mandal S."/>
            <person name="Maiti P.K."/>
            <person name="Das P."/>
        </authorList>
    </citation>
    <scope>NUCLEOTIDE SEQUENCE [LARGE SCALE GENOMIC DNA]</scope>
    <source>
        <strain evidence="1 2">PSKA01</strain>
    </source>
</reference>
<dbReference type="EMBL" id="JACMSF010000010">
    <property type="protein sequence ID" value="MBC2902295.1"/>
    <property type="molecule type" value="Genomic_DNA"/>
</dbReference>
<evidence type="ECO:0000313" key="1">
    <source>
        <dbReference type="EMBL" id="MBC2902295.1"/>
    </source>
</evidence>
<organism evidence="1 2">
    <name type="scientific">Streptomyces cupreus</name>
    <dbReference type="NCBI Taxonomy" id="2759956"/>
    <lineage>
        <taxon>Bacteria</taxon>
        <taxon>Bacillati</taxon>
        <taxon>Actinomycetota</taxon>
        <taxon>Actinomycetes</taxon>
        <taxon>Kitasatosporales</taxon>
        <taxon>Streptomycetaceae</taxon>
        <taxon>Streptomyces</taxon>
    </lineage>
</organism>